<evidence type="ECO:0000256" key="1">
    <source>
        <dbReference type="ARBA" id="ARBA00009986"/>
    </source>
</evidence>
<keyword evidence="11" id="KW-1185">Reference proteome</keyword>
<dbReference type="InterPro" id="IPR016162">
    <property type="entry name" value="Ald_DH_N"/>
</dbReference>
<dbReference type="FunFam" id="3.40.605.10:FF:000004">
    <property type="entry name" value="Aldehyde dehydrogenase"/>
    <property type="match status" value="1"/>
</dbReference>
<feature type="active site" evidence="5 6">
    <location>
        <position position="217"/>
    </location>
</feature>
<feature type="transmembrane region" description="Helical" evidence="8">
    <location>
        <begin position="503"/>
        <end position="521"/>
    </location>
</feature>
<dbReference type="GO" id="GO:0006081">
    <property type="term" value="P:aldehyde metabolic process"/>
    <property type="evidence" value="ECO:0007669"/>
    <property type="project" value="InterPro"/>
</dbReference>
<evidence type="ECO:0000256" key="2">
    <source>
        <dbReference type="ARBA" id="ARBA00022746"/>
    </source>
</evidence>
<keyword evidence="8" id="KW-0472">Membrane</keyword>
<reference evidence="10 11" key="1">
    <citation type="submission" date="2019-04" db="EMBL/GenBank/DDBJ databases">
        <title>Comparative genomics and transcriptomics to analyze fruiting body development in filamentous ascomycetes.</title>
        <authorList>
            <consortium name="DOE Joint Genome Institute"/>
            <person name="Lutkenhaus R."/>
            <person name="Traeger S."/>
            <person name="Breuer J."/>
            <person name="Kuo A."/>
            <person name="Lipzen A."/>
            <person name="Pangilinan J."/>
            <person name="Dilworth D."/>
            <person name="Sandor L."/>
            <person name="Poggeler S."/>
            <person name="Barry K."/>
            <person name="Grigoriev I.V."/>
            <person name="Nowrousian M."/>
        </authorList>
    </citation>
    <scope>NUCLEOTIDE SEQUENCE [LARGE SCALE GENOMIC DNA]</scope>
    <source>
        <strain evidence="10 11">CBS 389.68</strain>
    </source>
</reference>
<organism evidence="10 11">
    <name type="scientific">Ascodesmis nigricans</name>
    <dbReference type="NCBI Taxonomy" id="341454"/>
    <lineage>
        <taxon>Eukaryota</taxon>
        <taxon>Fungi</taxon>
        <taxon>Dikarya</taxon>
        <taxon>Ascomycota</taxon>
        <taxon>Pezizomycotina</taxon>
        <taxon>Pezizomycetes</taxon>
        <taxon>Pezizales</taxon>
        <taxon>Ascodesmidaceae</taxon>
        <taxon>Ascodesmis</taxon>
    </lineage>
</organism>
<feature type="active site" evidence="5">
    <location>
        <position position="251"/>
    </location>
</feature>
<evidence type="ECO:0000259" key="9">
    <source>
        <dbReference type="Pfam" id="PF00171"/>
    </source>
</evidence>
<dbReference type="InterPro" id="IPR015590">
    <property type="entry name" value="Aldehyde_DH_dom"/>
</dbReference>
<evidence type="ECO:0000256" key="4">
    <source>
        <dbReference type="PIRNR" id="PIRNR036492"/>
    </source>
</evidence>
<gene>
    <name evidence="10" type="ORF">EX30DRAFT_342909</name>
</gene>
<keyword evidence="8" id="KW-0812">Transmembrane</keyword>
<dbReference type="AlphaFoldDB" id="A0A4S2MSJ2"/>
<dbReference type="GO" id="GO:0004029">
    <property type="term" value="F:aldehyde dehydrogenase (NAD+) activity"/>
    <property type="evidence" value="ECO:0007669"/>
    <property type="project" value="TreeGrafter"/>
</dbReference>
<dbReference type="GO" id="GO:0005737">
    <property type="term" value="C:cytoplasm"/>
    <property type="evidence" value="ECO:0007669"/>
    <property type="project" value="TreeGrafter"/>
</dbReference>
<dbReference type="SUPFAM" id="SSF53720">
    <property type="entry name" value="ALDH-like"/>
    <property type="match status" value="1"/>
</dbReference>
<evidence type="ECO:0000256" key="8">
    <source>
        <dbReference type="SAM" id="Phobius"/>
    </source>
</evidence>
<dbReference type="InParanoid" id="A0A4S2MSJ2"/>
<sequence>MVADTPIDQIAPIHARLVATQASGRTYPLEYRKTQLRKLYWAIRDNEHLAYKALKEDLGKPHFEAYMAEVGWMYKDILYALEQVDKWAAPEGQPDLETLFKLLMSPSIRKEPIGTVLIIGAFNYPIQLVLSPLVGAIAAGCTAIIKPSELCPKSATFLEKIVSRLDSDAYGTVLGGVPETTALLDLKWDKIMYTGSTGVAKIVTKAASKHLTPCLLELGGLNPVVVTANADPKLAARRTLWTKVHNAGQICIAADYALVHASKEAAFTEACVATLKEFLPNGPKDAEKMGRIVNERHFNRIKGLLDNSKGKIIYGGSTDPSRYWIEPTIVKVNSLDDALLSEEIFGPILPFYVYKGTVDEAIKISNSICDTPLGFYAFSTDKQEQEYLLSHTRSGGASINDCMFHASLARLPFGGVGESGTGNYRGKASFDAFTHRRTTITQPSWTEKQMRMRYMPYTLESAKQYKRANPIPEPNFDRNGNVVKRGIIATILSLGASNRKSAIIRYIIAIVGMYYASVLILQRGSTEK</sequence>
<feature type="domain" description="Aldehyde dehydrogenase" evidence="9">
    <location>
        <begin position="23"/>
        <end position="438"/>
    </location>
</feature>
<evidence type="ECO:0000256" key="3">
    <source>
        <dbReference type="ARBA" id="ARBA00023002"/>
    </source>
</evidence>
<keyword evidence="3 4" id="KW-0560">Oxidoreductase</keyword>
<dbReference type="InterPro" id="IPR029510">
    <property type="entry name" value="Ald_DH_CS_GLU"/>
</dbReference>
<dbReference type="PROSITE" id="PS00687">
    <property type="entry name" value="ALDEHYDE_DEHYDR_GLU"/>
    <property type="match status" value="1"/>
</dbReference>
<protein>
    <recommendedName>
        <fullName evidence="4">Aldehyde dehydrogenase</fullName>
    </recommendedName>
</protein>
<dbReference type="EMBL" id="ML220137">
    <property type="protein sequence ID" value="TGZ78867.1"/>
    <property type="molecule type" value="Genomic_DNA"/>
</dbReference>
<dbReference type="InterPro" id="IPR016161">
    <property type="entry name" value="Ald_DH/histidinol_DH"/>
</dbReference>
<evidence type="ECO:0000313" key="11">
    <source>
        <dbReference type="Proteomes" id="UP000298138"/>
    </source>
</evidence>
<evidence type="ECO:0000256" key="5">
    <source>
        <dbReference type="PIRSR" id="PIRSR036492-1"/>
    </source>
</evidence>
<dbReference type="Gene3D" id="3.40.605.10">
    <property type="entry name" value="Aldehyde Dehydrogenase, Chain A, domain 1"/>
    <property type="match status" value="1"/>
</dbReference>
<dbReference type="GO" id="GO:0016117">
    <property type="term" value="P:carotenoid biosynthetic process"/>
    <property type="evidence" value="ECO:0007669"/>
    <property type="project" value="UniProtKB-KW"/>
</dbReference>
<evidence type="ECO:0000256" key="7">
    <source>
        <dbReference type="RuleBase" id="RU003345"/>
    </source>
</evidence>
<evidence type="ECO:0000256" key="6">
    <source>
        <dbReference type="PROSITE-ProRule" id="PRU10007"/>
    </source>
</evidence>
<accession>A0A4S2MSJ2</accession>
<dbReference type="PROSITE" id="PS00070">
    <property type="entry name" value="ALDEHYDE_DEHYDR_CYS"/>
    <property type="match status" value="1"/>
</dbReference>
<dbReference type="Gene3D" id="3.40.309.10">
    <property type="entry name" value="Aldehyde Dehydrogenase, Chain A, domain 2"/>
    <property type="match status" value="1"/>
</dbReference>
<dbReference type="InterPro" id="IPR016160">
    <property type="entry name" value="Ald_DH_CS_CYS"/>
</dbReference>
<comment type="similarity">
    <text evidence="1 4 7">Belongs to the aldehyde dehydrogenase family.</text>
</comment>
<proteinExistence type="inferred from homology"/>
<dbReference type="InterPro" id="IPR012394">
    <property type="entry name" value="Aldehyde_DH_NAD(P)"/>
</dbReference>
<keyword evidence="8" id="KW-1133">Transmembrane helix</keyword>
<dbReference type="OrthoDB" id="440325at2759"/>
<name>A0A4S2MSJ2_9PEZI</name>
<dbReference type="STRING" id="341454.A0A4S2MSJ2"/>
<dbReference type="CDD" id="cd07135">
    <property type="entry name" value="ALDH_F14-YMR110C"/>
    <property type="match status" value="1"/>
</dbReference>
<dbReference type="FunCoup" id="A0A4S2MSJ2">
    <property type="interactions" value="427"/>
</dbReference>
<dbReference type="Pfam" id="PF00171">
    <property type="entry name" value="Aldedh"/>
    <property type="match status" value="1"/>
</dbReference>
<keyword evidence="2" id="KW-0125">Carotenoid biosynthesis</keyword>
<evidence type="ECO:0000313" key="10">
    <source>
        <dbReference type="EMBL" id="TGZ78867.1"/>
    </source>
</evidence>
<dbReference type="PANTHER" id="PTHR43570">
    <property type="entry name" value="ALDEHYDE DEHYDROGENASE"/>
    <property type="match status" value="1"/>
</dbReference>
<dbReference type="PANTHER" id="PTHR43570:SF11">
    <property type="entry name" value="ALDEHYDE DEHYDROGENASE"/>
    <property type="match status" value="1"/>
</dbReference>
<dbReference type="InterPro" id="IPR016163">
    <property type="entry name" value="Ald_DH_C"/>
</dbReference>
<dbReference type="Proteomes" id="UP000298138">
    <property type="component" value="Unassembled WGS sequence"/>
</dbReference>
<dbReference type="PIRSF" id="PIRSF036492">
    <property type="entry name" value="ALDH"/>
    <property type="match status" value="1"/>
</dbReference>